<dbReference type="EMBL" id="JAATOP010000002">
    <property type="protein sequence ID" value="NIY71798.1"/>
    <property type="molecule type" value="Genomic_DNA"/>
</dbReference>
<evidence type="ECO:0000256" key="3">
    <source>
        <dbReference type="ARBA" id="ARBA00022448"/>
    </source>
</evidence>
<protein>
    <submittedName>
        <fullName evidence="11">ABC transporter permease subunit</fullName>
    </submittedName>
</protein>
<dbReference type="InterPro" id="IPR043429">
    <property type="entry name" value="ArtM/GltK/GlnP/TcyL/YhdX-like"/>
</dbReference>
<dbReference type="PROSITE" id="PS50928">
    <property type="entry name" value="ABC_TM1"/>
    <property type="match status" value="1"/>
</dbReference>
<keyword evidence="4" id="KW-1003">Cell membrane</keyword>
<evidence type="ECO:0000256" key="9">
    <source>
        <dbReference type="RuleBase" id="RU363032"/>
    </source>
</evidence>
<feature type="transmembrane region" description="Helical" evidence="9">
    <location>
        <begin position="226"/>
        <end position="245"/>
    </location>
</feature>
<evidence type="ECO:0000313" key="11">
    <source>
        <dbReference type="EMBL" id="NIY71798.1"/>
    </source>
</evidence>
<evidence type="ECO:0000256" key="4">
    <source>
        <dbReference type="ARBA" id="ARBA00022475"/>
    </source>
</evidence>
<keyword evidence="3 9" id="KW-0813">Transport</keyword>
<keyword evidence="12" id="KW-1185">Reference proteome</keyword>
<feature type="transmembrane region" description="Helical" evidence="9">
    <location>
        <begin position="129"/>
        <end position="152"/>
    </location>
</feature>
<dbReference type="RefSeq" id="WP_167636971.1">
    <property type="nucleotide sequence ID" value="NZ_JAATOP010000002.1"/>
</dbReference>
<comment type="similarity">
    <text evidence="2">Belongs to the binding-protein-dependent transport system permease family. HisMQ subfamily.</text>
</comment>
<proteinExistence type="inferred from homology"/>
<comment type="caution">
    <text evidence="11">The sequence shown here is derived from an EMBL/GenBank/DDBJ whole genome shotgun (WGS) entry which is preliminary data.</text>
</comment>
<dbReference type="CDD" id="cd06261">
    <property type="entry name" value="TM_PBP2"/>
    <property type="match status" value="2"/>
</dbReference>
<evidence type="ECO:0000259" key="10">
    <source>
        <dbReference type="PROSITE" id="PS50928"/>
    </source>
</evidence>
<dbReference type="NCBIfam" id="TIGR01726">
    <property type="entry name" value="HEQRo_perm_3TM"/>
    <property type="match status" value="1"/>
</dbReference>
<dbReference type="Proteomes" id="UP000709466">
    <property type="component" value="Unassembled WGS sequence"/>
</dbReference>
<evidence type="ECO:0000313" key="12">
    <source>
        <dbReference type="Proteomes" id="UP000709466"/>
    </source>
</evidence>
<dbReference type="SUPFAM" id="SSF161098">
    <property type="entry name" value="MetI-like"/>
    <property type="match status" value="2"/>
</dbReference>
<dbReference type="InterPro" id="IPR035906">
    <property type="entry name" value="MetI-like_sf"/>
</dbReference>
<evidence type="ECO:0000256" key="6">
    <source>
        <dbReference type="ARBA" id="ARBA00022970"/>
    </source>
</evidence>
<feature type="transmembrane region" description="Helical" evidence="9">
    <location>
        <begin position="27"/>
        <end position="45"/>
    </location>
</feature>
<keyword evidence="6" id="KW-0029">Amino-acid transport</keyword>
<dbReference type="PANTHER" id="PTHR30614">
    <property type="entry name" value="MEMBRANE COMPONENT OF AMINO ACID ABC TRANSPORTER"/>
    <property type="match status" value="1"/>
</dbReference>
<comment type="subcellular location">
    <subcellularLocation>
        <location evidence="1">Cell inner membrane</location>
        <topology evidence="1">Multi-pass membrane protein</topology>
    </subcellularLocation>
    <subcellularLocation>
        <location evidence="9">Cell membrane</location>
        <topology evidence="9">Multi-pass membrane protein</topology>
    </subcellularLocation>
</comment>
<evidence type="ECO:0000256" key="7">
    <source>
        <dbReference type="ARBA" id="ARBA00022989"/>
    </source>
</evidence>
<evidence type="ECO:0000256" key="8">
    <source>
        <dbReference type="ARBA" id="ARBA00023136"/>
    </source>
</evidence>
<name>A0ABX0VUQ7_9RHOB</name>
<dbReference type="PANTHER" id="PTHR30614:SF37">
    <property type="entry name" value="AMINO-ACID ABC TRANSPORTER PERMEASE PROTEIN YHDX-RELATED"/>
    <property type="match status" value="1"/>
</dbReference>
<organism evidence="11 12">
    <name type="scientific">Marivivens donghaensis</name>
    <dbReference type="NCBI Taxonomy" id="1699413"/>
    <lineage>
        <taxon>Bacteria</taxon>
        <taxon>Pseudomonadati</taxon>
        <taxon>Pseudomonadota</taxon>
        <taxon>Alphaproteobacteria</taxon>
        <taxon>Rhodobacterales</taxon>
        <taxon>Paracoccaceae</taxon>
        <taxon>Marivivens group</taxon>
        <taxon>Marivivens</taxon>
    </lineage>
</organism>
<dbReference type="InterPro" id="IPR000515">
    <property type="entry name" value="MetI-like"/>
</dbReference>
<evidence type="ECO:0000256" key="2">
    <source>
        <dbReference type="ARBA" id="ARBA00010072"/>
    </source>
</evidence>
<keyword evidence="8 9" id="KW-0472">Membrane</keyword>
<evidence type="ECO:0000256" key="5">
    <source>
        <dbReference type="ARBA" id="ARBA00022692"/>
    </source>
</evidence>
<accession>A0ABX0VUQ7</accession>
<feature type="domain" description="ABC transmembrane type-1" evidence="10">
    <location>
        <begin position="93"/>
        <end position="457"/>
    </location>
</feature>
<dbReference type="Pfam" id="PF00528">
    <property type="entry name" value="BPD_transp_1"/>
    <property type="match status" value="1"/>
</dbReference>
<keyword evidence="7 9" id="KW-1133">Transmembrane helix</keyword>
<keyword evidence="5 9" id="KW-0812">Transmembrane</keyword>
<sequence>MTTQSDPPKRNGFRLSQLIYDTRYRSITLQVIALLLIGGGLFWLYSNTVTNLAAQGKDFRLDFLWKRAGYDINQQLIPYTSNDTHIRAAAVGMFNTLLVALLGCVFATILGIVFGVLRLSKNFMASRLAAVYVEGFRNVPLLLWIVAIFAIVTEATHQPRDFKTGDASMLFNESVAITNRGTFIPSPIFGAGWELLAIVAVLAIGAAIWLRKWSIKRQAATGESPMPIWLGIVLVIAAILLVYSLQAGLMFALLSIIKVAIIVAIAVIGYRVAKTFVPNVLAALIAAALIILWQYFIAGPFWGMFGFQPAFDPSVTFDYPELGGFNFSGGLQIRNSLIALLLALSLYTGAFIAEIVRAGILSVSKGQSEAAFALGLRANRTMSLVILPQAMRVIIPPLISQFLNLTKNSSLAIAIGYMDIRSTLGGITVNQTGRELEGILLTGMFYLILSLLISAGMNWFNNSVKLKER</sequence>
<feature type="transmembrane region" description="Helical" evidence="9">
    <location>
        <begin position="97"/>
        <end position="117"/>
    </location>
</feature>
<gene>
    <name evidence="11" type="ORF">HCZ30_05035</name>
</gene>
<feature type="transmembrane region" description="Helical" evidence="9">
    <location>
        <begin position="280"/>
        <end position="302"/>
    </location>
</feature>
<dbReference type="InterPro" id="IPR010065">
    <property type="entry name" value="AA_ABC_transptr_permease_3TM"/>
</dbReference>
<feature type="transmembrane region" description="Helical" evidence="9">
    <location>
        <begin position="251"/>
        <end position="273"/>
    </location>
</feature>
<feature type="transmembrane region" description="Helical" evidence="9">
    <location>
        <begin position="188"/>
        <end position="210"/>
    </location>
</feature>
<feature type="transmembrane region" description="Helical" evidence="9">
    <location>
        <begin position="439"/>
        <end position="460"/>
    </location>
</feature>
<evidence type="ECO:0000256" key="1">
    <source>
        <dbReference type="ARBA" id="ARBA00004429"/>
    </source>
</evidence>
<feature type="transmembrane region" description="Helical" evidence="9">
    <location>
        <begin position="337"/>
        <end position="360"/>
    </location>
</feature>
<dbReference type="Gene3D" id="1.10.3720.10">
    <property type="entry name" value="MetI-like"/>
    <property type="match status" value="2"/>
</dbReference>
<reference evidence="11 12" key="1">
    <citation type="submission" date="2020-03" db="EMBL/GenBank/DDBJ databases">
        <title>Bacterial isolates of synthetic phycosphere.</title>
        <authorList>
            <person name="Fu H."/>
            <person name="Moran M.A."/>
        </authorList>
    </citation>
    <scope>NUCLEOTIDE SEQUENCE [LARGE SCALE GENOMIC DNA]</scope>
    <source>
        <strain evidence="11 12">HF1</strain>
    </source>
</reference>